<feature type="domain" description="Methyltransferase" evidence="2">
    <location>
        <begin position="272"/>
        <end position="565"/>
    </location>
</feature>
<evidence type="ECO:0000313" key="3">
    <source>
        <dbReference type="EMBL" id="MBF9000079.1"/>
    </source>
</evidence>
<dbReference type="CDD" id="cd02440">
    <property type="entry name" value="AdoMet_MTases"/>
    <property type="match status" value="1"/>
</dbReference>
<dbReference type="Gene3D" id="3.40.50.1820">
    <property type="entry name" value="alpha/beta hydrolase"/>
    <property type="match status" value="1"/>
</dbReference>
<evidence type="ECO:0000259" key="1">
    <source>
        <dbReference type="Pfam" id="PF12146"/>
    </source>
</evidence>
<evidence type="ECO:0000313" key="4">
    <source>
        <dbReference type="Proteomes" id="UP000597206"/>
    </source>
</evidence>
<keyword evidence="4" id="KW-1185">Reference proteome</keyword>
<dbReference type="GO" id="GO:0008168">
    <property type="term" value="F:methyltransferase activity"/>
    <property type="evidence" value="ECO:0007669"/>
    <property type="project" value="UniProtKB-KW"/>
</dbReference>
<dbReference type="InterPro" id="IPR022744">
    <property type="entry name" value="MeTrfase_dom_put"/>
</dbReference>
<dbReference type="InterPro" id="IPR029058">
    <property type="entry name" value="AB_hydrolase_fold"/>
</dbReference>
<dbReference type="SUPFAM" id="SSF53474">
    <property type="entry name" value="alpha/beta-Hydrolases"/>
    <property type="match status" value="1"/>
</dbReference>
<dbReference type="Pfam" id="PF12146">
    <property type="entry name" value="Hydrolase_4"/>
    <property type="match status" value="1"/>
</dbReference>
<dbReference type="SUPFAM" id="SSF53335">
    <property type="entry name" value="S-adenosyl-L-methionine-dependent methyltransferases"/>
    <property type="match status" value="1"/>
</dbReference>
<organism evidence="3 4">
    <name type="scientific">Vibrio nitrifigilis</name>
    <dbReference type="NCBI Taxonomy" id="2789781"/>
    <lineage>
        <taxon>Bacteria</taxon>
        <taxon>Pseudomonadati</taxon>
        <taxon>Pseudomonadota</taxon>
        <taxon>Gammaproteobacteria</taxon>
        <taxon>Vibrionales</taxon>
        <taxon>Vibrionaceae</taxon>
        <taxon>Vibrio</taxon>
    </lineage>
</organism>
<comment type="caution">
    <text evidence="3">The sequence shown here is derived from an EMBL/GenBank/DDBJ whole genome shotgun (WGS) entry which is preliminary data.</text>
</comment>
<gene>
    <name evidence="3" type="ORF">I1A42_05815</name>
</gene>
<protein>
    <submittedName>
        <fullName evidence="3">Bifunctional alpha/beta hydrolase/class I SAM-dependent methyltransferase</fullName>
    </submittedName>
</protein>
<dbReference type="PANTHER" id="PTHR11614">
    <property type="entry name" value="PHOSPHOLIPASE-RELATED"/>
    <property type="match status" value="1"/>
</dbReference>
<sequence>MDNSLRDFIAPDGTKIVYRSWTPETDSQGIIVLLHRGHEHLGRMETMAHYFSHRGYTVYAWDARGNGRSEGERDSAESFSVFAQDLQCFIQLIQEETGQSTKEMVIIASSMGAVIATSWVHDYAPKIRGLIIATPAFSIRLYVPFAIPLLSLARKWSLMPRVSSYVKSKVLTHDRKQQAIYNQDPLISSSISTDLLIDTYKTGQRLIDDASAITTPTLVLCAGQDWVVSRRAQRRFYTRLGSLHKEWAYFPNFYHALFHEDDTDPVFERCFTFIEQRFATPYIDEDFTNADKCGVSRDKYDQLSLPNYNPVYPITRWTLSTIGQLSDGIALGLKHGFDSGSSLDYVYKNQANGKAIIGKTIDRIYLNSPGWNGVRARKLLLETLLHQSINPADSFHILDIASGNGSYLLDQLNRYPNLHVEMRDFSQDNVTIIGERINQLAASERATAIHADAFDASSYLEEHSFDLAICSGLFELFPDNNPVKIALAGMAKQLKPGGYLIYTNQPWHSQQEFIAKTLGSHRNQPWIMRCRTQAEMDALVAQSGLEKQHMLIEPSGMFSVSIARKPLKQ</sequence>
<evidence type="ECO:0000259" key="2">
    <source>
        <dbReference type="Pfam" id="PF12147"/>
    </source>
</evidence>
<keyword evidence="3" id="KW-0808">Transferase</keyword>
<dbReference type="Pfam" id="PF12147">
    <property type="entry name" value="Methyltransf_20"/>
    <property type="match status" value="1"/>
</dbReference>
<dbReference type="GO" id="GO:0032259">
    <property type="term" value="P:methylation"/>
    <property type="evidence" value="ECO:0007669"/>
    <property type="project" value="UniProtKB-KW"/>
</dbReference>
<keyword evidence="3" id="KW-0489">Methyltransferase</keyword>
<dbReference type="InterPro" id="IPR051044">
    <property type="entry name" value="MAG_DAG_Lipase"/>
</dbReference>
<dbReference type="InterPro" id="IPR022742">
    <property type="entry name" value="Hydrolase_4"/>
</dbReference>
<dbReference type="Proteomes" id="UP000597206">
    <property type="component" value="Unassembled WGS sequence"/>
</dbReference>
<proteinExistence type="predicted"/>
<keyword evidence="3" id="KW-0378">Hydrolase</keyword>
<feature type="domain" description="Serine aminopeptidase S33" evidence="1">
    <location>
        <begin position="27"/>
        <end position="262"/>
    </location>
</feature>
<dbReference type="GO" id="GO:0016787">
    <property type="term" value="F:hydrolase activity"/>
    <property type="evidence" value="ECO:0007669"/>
    <property type="project" value="UniProtKB-KW"/>
</dbReference>
<dbReference type="RefSeq" id="WP_196122896.1">
    <property type="nucleotide sequence ID" value="NZ_JADPMR010000001.1"/>
</dbReference>
<name>A0ABS0GCE2_9VIBR</name>
<reference evidence="3 4" key="1">
    <citation type="submission" date="2020-11" db="EMBL/GenBank/DDBJ databases">
        <title>Vibrio nitrifigilis sp. nov., a marine nitrogen-fixing bacterium isolated from the lagoon sediment of an islet inside an atoll.</title>
        <authorList>
            <person name="Wang L.-T."/>
            <person name="Shieh W.Y."/>
        </authorList>
    </citation>
    <scope>NUCLEOTIDE SEQUENCE [LARGE SCALE GENOMIC DNA]</scope>
    <source>
        <strain evidence="3 4">NFV-1</strain>
    </source>
</reference>
<dbReference type="InterPro" id="IPR029063">
    <property type="entry name" value="SAM-dependent_MTases_sf"/>
</dbReference>
<dbReference type="EMBL" id="JADPMR010000001">
    <property type="protein sequence ID" value="MBF9000079.1"/>
    <property type="molecule type" value="Genomic_DNA"/>
</dbReference>
<dbReference type="Gene3D" id="3.40.50.150">
    <property type="entry name" value="Vaccinia Virus protein VP39"/>
    <property type="match status" value="1"/>
</dbReference>
<accession>A0ABS0GCE2</accession>